<reference evidence="3 4" key="1">
    <citation type="submission" date="2020-08" db="EMBL/GenBank/DDBJ databases">
        <authorList>
            <person name="Newling K."/>
            <person name="Davey J."/>
            <person name="Forrester S."/>
        </authorList>
    </citation>
    <scope>NUCLEOTIDE SEQUENCE [LARGE SCALE GENOMIC DNA]</scope>
    <source>
        <strain evidence="4">Crithidia deanei Carvalho (ATCC PRA-265)</strain>
    </source>
</reference>
<dbReference type="VEuPathDB" id="TriTrypDB:ADEAN_000614100"/>
<sequence>MEAPKNREEGKEVSVEAPSAVPLAPAQPQPQSSPVELTDESSQIPKSCLPGYQAKFSIDDVASSIPRMNLGDKKSVAVALYTSGSKTPLQFKSIALYKKDLPSVLHVLSYIFRQECHNKPLTRIFTQNGVELKDGGNPTSHAQLVVTTGGDYEPLGASVSSGSASKKSPGVKAPTKKTPPSPSTGGPGKPIHIKVFENGLYGDDKFDRAYITVTIRPTYKTMTAVKSTITRELQWRDGRKVDALFDATGAEIETVDQLTDGAAIVASAGDRFVVPFPNTALHREAMKLNATLS</sequence>
<dbReference type="SUPFAM" id="SSF89837">
    <property type="entry name" value="Doublecortin (DC)"/>
    <property type="match status" value="1"/>
</dbReference>
<evidence type="ECO:0000313" key="4">
    <source>
        <dbReference type="Proteomes" id="UP000515908"/>
    </source>
</evidence>
<proteinExistence type="predicted"/>
<evidence type="ECO:0000259" key="2">
    <source>
        <dbReference type="PROSITE" id="PS50309"/>
    </source>
</evidence>
<gene>
    <name evidence="3" type="ORF">ADEAN_000614100</name>
</gene>
<feature type="compositionally biased region" description="Low complexity" evidence="1">
    <location>
        <begin position="17"/>
        <end position="35"/>
    </location>
</feature>
<dbReference type="GO" id="GO:0035556">
    <property type="term" value="P:intracellular signal transduction"/>
    <property type="evidence" value="ECO:0007669"/>
    <property type="project" value="InterPro"/>
</dbReference>
<name>A0A7G2CFP5_9TRYP</name>
<accession>A0A7G2CFP5</accession>
<protein>
    <submittedName>
        <fullName evidence="3">Doublecortin, putative</fullName>
    </submittedName>
</protein>
<feature type="region of interest" description="Disordered" evidence="1">
    <location>
        <begin position="1"/>
        <end position="44"/>
    </location>
</feature>
<dbReference type="PROSITE" id="PS50309">
    <property type="entry name" value="DC"/>
    <property type="match status" value="1"/>
</dbReference>
<feature type="compositionally biased region" description="Basic and acidic residues" evidence="1">
    <location>
        <begin position="1"/>
        <end position="14"/>
    </location>
</feature>
<dbReference type="Gene3D" id="3.10.20.230">
    <property type="entry name" value="Doublecortin domain"/>
    <property type="match status" value="1"/>
</dbReference>
<dbReference type="Proteomes" id="UP000515908">
    <property type="component" value="Chromosome 11"/>
</dbReference>
<feature type="region of interest" description="Disordered" evidence="1">
    <location>
        <begin position="156"/>
        <end position="190"/>
    </location>
</feature>
<dbReference type="InterPro" id="IPR036572">
    <property type="entry name" value="Doublecortin_dom_sf"/>
</dbReference>
<dbReference type="OrthoDB" id="277311at2759"/>
<organism evidence="3 4">
    <name type="scientific">Angomonas deanei</name>
    <dbReference type="NCBI Taxonomy" id="59799"/>
    <lineage>
        <taxon>Eukaryota</taxon>
        <taxon>Discoba</taxon>
        <taxon>Euglenozoa</taxon>
        <taxon>Kinetoplastea</taxon>
        <taxon>Metakinetoplastina</taxon>
        <taxon>Trypanosomatida</taxon>
        <taxon>Trypanosomatidae</taxon>
        <taxon>Strigomonadinae</taxon>
        <taxon>Angomonas</taxon>
    </lineage>
</organism>
<evidence type="ECO:0000313" key="3">
    <source>
        <dbReference type="EMBL" id="CAD2218650.1"/>
    </source>
</evidence>
<feature type="compositionally biased region" description="Low complexity" evidence="1">
    <location>
        <begin position="156"/>
        <end position="176"/>
    </location>
</feature>
<keyword evidence="4" id="KW-1185">Reference proteome</keyword>
<dbReference type="InterPro" id="IPR003533">
    <property type="entry name" value="Doublecortin_dom"/>
</dbReference>
<dbReference type="EMBL" id="LR877155">
    <property type="protein sequence ID" value="CAD2218650.1"/>
    <property type="molecule type" value="Genomic_DNA"/>
</dbReference>
<dbReference type="Pfam" id="PF03607">
    <property type="entry name" value="DCX"/>
    <property type="match status" value="1"/>
</dbReference>
<dbReference type="AlphaFoldDB" id="A0A7G2CFP5"/>
<evidence type="ECO:0000256" key="1">
    <source>
        <dbReference type="SAM" id="MobiDB-lite"/>
    </source>
</evidence>
<feature type="domain" description="Doublecortin" evidence="2">
    <location>
        <begin position="191"/>
        <end position="272"/>
    </location>
</feature>